<dbReference type="PANTHER" id="PTHR28650">
    <property type="entry name" value="PHOSPHATIDYLINOSITOL-GLYCAN BIOSYNTHESIS CLASS X PROTEIN"/>
    <property type="match status" value="1"/>
</dbReference>
<proteinExistence type="inferred from homology"/>
<comment type="pathway">
    <text evidence="2 10">Glycolipid biosynthesis; glycosylphosphatidylinositol-anchor biosynthesis.</text>
</comment>
<keyword evidence="4 10" id="KW-0337">GPI-anchor biosynthesis</keyword>
<evidence type="ECO:0000313" key="13">
    <source>
        <dbReference type="Proteomes" id="UP000270296"/>
    </source>
</evidence>
<dbReference type="AlphaFoldDB" id="A0A183INF2"/>
<name>A0A183INF2_9BILA</name>
<keyword evidence="9" id="KW-0325">Glycoprotein</keyword>
<dbReference type="GO" id="GO:0006506">
    <property type="term" value="P:GPI anchor biosynthetic process"/>
    <property type="evidence" value="ECO:0007669"/>
    <property type="project" value="UniProtKB-UniPathway"/>
</dbReference>
<feature type="transmembrane region" description="Helical" evidence="10">
    <location>
        <begin position="186"/>
        <end position="212"/>
    </location>
</feature>
<evidence type="ECO:0000256" key="5">
    <source>
        <dbReference type="ARBA" id="ARBA00022692"/>
    </source>
</evidence>
<reference evidence="12 13" key="2">
    <citation type="submission" date="2018-11" db="EMBL/GenBank/DDBJ databases">
        <authorList>
            <consortium name="Pathogen Informatics"/>
        </authorList>
    </citation>
    <scope>NUCLEOTIDE SEQUENCE [LARGE SCALE GENOMIC DNA]</scope>
</reference>
<evidence type="ECO:0000313" key="14">
    <source>
        <dbReference type="WBParaSite" id="SBAD_0000535801-mRNA-1"/>
    </source>
</evidence>
<dbReference type="GO" id="GO:0005789">
    <property type="term" value="C:endoplasmic reticulum membrane"/>
    <property type="evidence" value="ECO:0007669"/>
    <property type="project" value="UniProtKB-SubCell"/>
</dbReference>
<gene>
    <name evidence="12" type="ORF">SBAD_LOCUS5148</name>
</gene>
<comment type="subcellular location">
    <subcellularLocation>
        <location evidence="1 10">Endoplasmic reticulum membrane</location>
        <topology evidence="1 10">Single-pass membrane protein</topology>
    </subcellularLocation>
</comment>
<feature type="compositionally biased region" description="Basic and acidic residues" evidence="11">
    <location>
        <begin position="468"/>
        <end position="491"/>
    </location>
</feature>
<evidence type="ECO:0000256" key="6">
    <source>
        <dbReference type="ARBA" id="ARBA00022824"/>
    </source>
</evidence>
<dbReference type="EMBL" id="UZAM01008782">
    <property type="protein sequence ID" value="VDP06398.1"/>
    <property type="molecule type" value="Genomic_DNA"/>
</dbReference>
<dbReference type="OrthoDB" id="5546453at2759"/>
<evidence type="ECO:0000256" key="8">
    <source>
        <dbReference type="ARBA" id="ARBA00023136"/>
    </source>
</evidence>
<keyword evidence="5 10" id="KW-0812">Transmembrane</keyword>
<evidence type="ECO:0000256" key="11">
    <source>
        <dbReference type="SAM" id="MobiDB-lite"/>
    </source>
</evidence>
<evidence type="ECO:0000256" key="2">
    <source>
        <dbReference type="ARBA" id="ARBA00004687"/>
    </source>
</evidence>
<dbReference type="UniPathway" id="UPA00196"/>
<keyword evidence="8 10" id="KW-0472">Membrane</keyword>
<evidence type="ECO:0000256" key="10">
    <source>
        <dbReference type="RuleBase" id="RU366056"/>
    </source>
</evidence>
<evidence type="ECO:0000256" key="7">
    <source>
        <dbReference type="ARBA" id="ARBA00022989"/>
    </source>
</evidence>
<feature type="region of interest" description="Disordered" evidence="11">
    <location>
        <begin position="462"/>
        <end position="508"/>
    </location>
</feature>
<organism evidence="14">
    <name type="scientific">Soboliphyme baturini</name>
    <dbReference type="NCBI Taxonomy" id="241478"/>
    <lineage>
        <taxon>Eukaryota</taxon>
        <taxon>Metazoa</taxon>
        <taxon>Ecdysozoa</taxon>
        <taxon>Nematoda</taxon>
        <taxon>Enoplea</taxon>
        <taxon>Dorylaimia</taxon>
        <taxon>Dioctophymatida</taxon>
        <taxon>Dioctophymatoidea</taxon>
        <taxon>Soboliphymatidae</taxon>
        <taxon>Soboliphyme</taxon>
    </lineage>
</organism>
<comment type="function">
    <text evidence="10">Stabilizing subunit of the glycosylphosphatidylinositol-mannosyltransferase I complex which catalyzes the transfer of the first mannose, via an alpha-1,4 bond from a dolichol-phosphate-mannose (Dol-P-Man) to the glucosaminyl acyl phosphatidylinositol (GlcN-(acyl)PI) intermediate to generate alpha-D-Man-(1-&gt;4)-alpha-D-GlcN-(1-&gt;6)-(1-radyl,2-acyl-sn-glycero-3-phospho)-2-acyl-inositol and participates in the sixth step of the glycosylphosphatidylinositol-anchor biosynthesis. Probably acts by stabilizing the mannosyltransferase PIGM.</text>
</comment>
<dbReference type="Pfam" id="PF08320">
    <property type="entry name" value="PIG-X"/>
    <property type="match status" value="1"/>
</dbReference>
<evidence type="ECO:0000256" key="4">
    <source>
        <dbReference type="ARBA" id="ARBA00022502"/>
    </source>
</evidence>
<sequence>MNVKTDVERLGFHRELVNRVKLESSNRLVECQIAYAQSIPGDAFVETDGPFVVGGTSGSSLDICLKEAFDKELPSWKAHRQNVFVCGKKMYNAFVYTHRWTLLINLRYQAPSNDSRFVQFNVDNPSVLIRCSEDDFWKATVAKCGQRSVFNAPCDCRECYRSHNLCTYLVVRPSSKPKSARVEVPVVPLFFMPFVVCATLVIVCSCCVYLVVIGFSVPIPKFFRDQVFIVEVESWHLAIRDSPVLVTETFYRLAGIFPYIIAAYKSLLAEKEALQSSLAVLKDSWRNEDETVHVSTLNADSSSTYKVDDEVKATLSALLNVICEKEDAAAVRTLESENIVCLRRSLQILVEEKKRQDDAFMADRKHLLARIEELMTVVKHDEKKCARPPSSAKCDYESERHIEAMKNEALRLKNAQTHYECKITSLEGKIVDLTDTLSQCEYENEKYAQMLNAMKISADSEDAAQISESEKSNSPEVRTVKEDIKKNRSDEVPEFDALQTNLPPTSEAHSEYSSRYFHLLEEFENFKMRAASTNTMVRLYELI</sequence>
<dbReference type="WBParaSite" id="SBAD_0000535801-mRNA-1">
    <property type="protein sequence ID" value="SBAD_0000535801-mRNA-1"/>
    <property type="gene ID" value="SBAD_0000535801"/>
</dbReference>
<evidence type="ECO:0000313" key="12">
    <source>
        <dbReference type="EMBL" id="VDP06398.1"/>
    </source>
</evidence>
<evidence type="ECO:0000256" key="9">
    <source>
        <dbReference type="ARBA" id="ARBA00023180"/>
    </source>
</evidence>
<keyword evidence="7 10" id="KW-1133">Transmembrane helix</keyword>
<comment type="similarity">
    <text evidence="3 10">Belongs to the PIGX family.</text>
</comment>
<dbReference type="InterPro" id="IPR013233">
    <property type="entry name" value="PIG-X/PBN1"/>
</dbReference>
<evidence type="ECO:0000256" key="1">
    <source>
        <dbReference type="ARBA" id="ARBA00004389"/>
    </source>
</evidence>
<dbReference type="Proteomes" id="UP000270296">
    <property type="component" value="Unassembled WGS sequence"/>
</dbReference>
<dbReference type="InterPro" id="IPR040039">
    <property type="entry name" value="PIGX"/>
</dbReference>
<evidence type="ECO:0000256" key="3">
    <source>
        <dbReference type="ARBA" id="ARBA00010345"/>
    </source>
</evidence>
<keyword evidence="6 10" id="KW-0256">Endoplasmic reticulum</keyword>
<dbReference type="PANTHER" id="PTHR28650:SF1">
    <property type="entry name" value="PHOSPHATIDYLINOSITOL-GLYCAN BIOSYNTHESIS CLASS X PROTEIN"/>
    <property type="match status" value="1"/>
</dbReference>
<keyword evidence="13" id="KW-1185">Reference proteome</keyword>
<reference evidence="14" key="1">
    <citation type="submission" date="2016-06" db="UniProtKB">
        <authorList>
            <consortium name="WormBaseParasite"/>
        </authorList>
    </citation>
    <scope>IDENTIFICATION</scope>
</reference>
<protein>
    <recommendedName>
        <fullName evidence="10">Phosphatidylinositol-glycan biosynthesis class X protein</fullName>
    </recommendedName>
</protein>
<accession>A0A183INF2</accession>